<reference evidence="1 2" key="1">
    <citation type="journal article" date="2019" name="Commun. Biol.">
        <title>The bagworm genome reveals a unique fibroin gene that provides high tensile strength.</title>
        <authorList>
            <person name="Kono N."/>
            <person name="Nakamura H."/>
            <person name="Ohtoshi R."/>
            <person name="Tomita M."/>
            <person name="Numata K."/>
            <person name="Arakawa K."/>
        </authorList>
    </citation>
    <scope>NUCLEOTIDE SEQUENCE [LARGE SCALE GENOMIC DNA]</scope>
</reference>
<name>A0A4C1XHY3_EUMVA</name>
<sequence length="115" mass="12615">MLHSVNGRWVHLSVEFDRWPGCSQLDAGAGVRGKGRGRGARPGGCINRLGSPARTDADPRQMILFSCVNRNIGFNGPTGGAVRAYRFVDLPKAPMIMIRCTEARRDLTFLAPNYI</sequence>
<organism evidence="1 2">
    <name type="scientific">Eumeta variegata</name>
    <name type="common">Bagworm moth</name>
    <name type="synonym">Eumeta japonica</name>
    <dbReference type="NCBI Taxonomy" id="151549"/>
    <lineage>
        <taxon>Eukaryota</taxon>
        <taxon>Metazoa</taxon>
        <taxon>Ecdysozoa</taxon>
        <taxon>Arthropoda</taxon>
        <taxon>Hexapoda</taxon>
        <taxon>Insecta</taxon>
        <taxon>Pterygota</taxon>
        <taxon>Neoptera</taxon>
        <taxon>Endopterygota</taxon>
        <taxon>Lepidoptera</taxon>
        <taxon>Glossata</taxon>
        <taxon>Ditrysia</taxon>
        <taxon>Tineoidea</taxon>
        <taxon>Psychidae</taxon>
        <taxon>Oiketicinae</taxon>
        <taxon>Eumeta</taxon>
    </lineage>
</organism>
<dbReference type="AlphaFoldDB" id="A0A4C1XHY3"/>
<evidence type="ECO:0000313" key="1">
    <source>
        <dbReference type="EMBL" id="GBP63018.1"/>
    </source>
</evidence>
<protein>
    <submittedName>
        <fullName evidence="1">Uncharacterized protein</fullName>
    </submittedName>
</protein>
<keyword evidence="2" id="KW-1185">Reference proteome</keyword>
<proteinExistence type="predicted"/>
<dbReference type="EMBL" id="BGZK01000856">
    <property type="protein sequence ID" value="GBP63018.1"/>
    <property type="molecule type" value="Genomic_DNA"/>
</dbReference>
<evidence type="ECO:0000313" key="2">
    <source>
        <dbReference type="Proteomes" id="UP000299102"/>
    </source>
</evidence>
<dbReference type="Proteomes" id="UP000299102">
    <property type="component" value="Unassembled WGS sequence"/>
</dbReference>
<accession>A0A4C1XHY3</accession>
<gene>
    <name evidence="1" type="ORF">EVAR_43766_1</name>
</gene>
<comment type="caution">
    <text evidence="1">The sequence shown here is derived from an EMBL/GenBank/DDBJ whole genome shotgun (WGS) entry which is preliminary data.</text>
</comment>